<dbReference type="Gene3D" id="1.20.120.610">
    <property type="entry name" value="lithium bound rotor ring of v- atpase"/>
    <property type="match status" value="1"/>
</dbReference>
<keyword evidence="11 12" id="KW-0066">ATP synthesis</keyword>
<dbReference type="HOGENOM" id="CLU_148047_2_2_14"/>
<evidence type="ECO:0000256" key="4">
    <source>
        <dbReference type="ARBA" id="ARBA00022547"/>
    </source>
</evidence>
<evidence type="ECO:0000313" key="14">
    <source>
        <dbReference type="EMBL" id="BAP39678.1"/>
    </source>
</evidence>
<dbReference type="GO" id="GO:0045259">
    <property type="term" value="C:proton-transporting ATP synthase complex"/>
    <property type="evidence" value="ECO:0007669"/>
    <property type="project" value="UniProtKB-KW"/>
</dbReference>
<dbReference type="PANTHER" id="PTHR10031">
    <property type="entry name" value="ATP SYNTHASE LIPID-BINDING PROTEIN, MITOCHONDRIAL"/>
    <property type="match status" value="1"/>
</dbReference>
<evidence type="ECO:0000256" key="6">
    <source>
        <dbReference type="ARBA" id="ARBA00022781"/>
    </source>
</evidence>
<dbReference type="PROSITE" id="PS00605">
    <property type="entry name" value="ATPASE_C"/>
    <property type="match status" value="1"/>
</dbReference>
<name>A0A077L9F5_9BACT</name>
<evidence type="ECO:0000259" key="13">
    <source>
        <dbReference type="Pfam" id="PF00137"/>
    </source>
</evidence>
<organism evidence="14 15">
    <name type="scientific">Metamycoplasma canadense</name>
    <dbReference type="NCBI Taxonomy" id="29554"/>
    <lineage>
        <taxon>Bacteria</taxon>
        <taxon>Bacillati</taxon>
        <taxon>Mycoplasmatota</taxon>
        <taxon>Mycoplasmoidales</taxon>
        <taxon>Metamycoplasmataceae</taxon>
        <taxon>Metamycoplasma</taxon>
    </lineage>
</organism>
<accession>A0A077L9F5</accession>
<dbReference type="EMBL" id="AP014631">
    <property type="protein sequence ID" value="BAP39678.1"/>
    <property type="molecule type" value="Genomic_DNA"/>
</dbReference>
<comment type="function">
    <text evidence="12">F(1)F(0) ATP synthase produces ATP from ADP in the presence of a proton or sodium gradient. F-type ATPases consist of two structural domains, F(1) containing the extramembraneous catalytic core and F(0) containing the membrane proton channel, linked together by a central stalk and a peripheral stalk. During catalysis, ATP synthesis in the catalytic domain of F(1) is coupled via a rotary mechanism of the central stalk subunits to proton translocation.</text>
</comment>
<dbReference type="NCBIfam" id="TIGR01260">
    <property type="entry name" value="ATP_synt_c"/>
    <property type="match status" value="1"/>
</dbReference>
<dbReference type="Pfam" id="PF00137">
    <property type="entry name" value="ATP-synt_C"/>
    <property type="match status" value="1"/>
</dbReference>
<feature type="transmembrane region" description="Helical" evidence="12">
    <location>
        <begin position="30"/>
        <end position="56"/>
    </location>
</feature>
<dbReference type="OrthoDB" id="9810379at2"/>
<dbReference type="GO" id="GO:0005886">
    <property type="term" value="C:plasma membrane"/>
    <property type="evidence" value="ECO:0007669"/>
    <property type="project" value="UniProtKB-SubCell"/>
</dbReference>
<feature type="site" description="Reversibly protonated during proton transport" evidence="12">
    <location>
        <position position="86"/>
    </location>
</feature>
<dbReference type="InterPro" id="IPR000454">
    <property type="entry name" value="ATP_synth_F0_csu"/>
</dbReference>
<dbReference type="SUPFAM" id="SSF81333">
    <property type="entry name" value="F1F0 ATP synthase subunit C"/>
    <property type="match status" value="1"/>
</dbReference>
<keyword evidence="8 12" id="KW-0406">Ion transport</keyword>
<dbReference type="STRING" id="29554.MCAN360_0585"/>
<keyword evidence="15" id="KW-1185">Reference proteome</keyword>
<dbReference type="GO" id="GO:0033177">
    <property type="term" value="C:proton-transporting two-sector ATPase complex, proton-transporting domain"/>
    <property type="evidence" value="ECO:0007669"/>
    <property type="project" value="InterPro"/>
</dbReference>
<evidence type="ECO:0000256" key="7">
    <source>
        <dbReference type="ARBA" id="ARBA00022989"/>
    </source>
</evidence>
<dbReference type="InterPro" id="IPR035921">
    <property type="entry name" value="F/V-ATP_Csub_sf"/>
</dbReference>
<evidence type="ECO:0000313" key="15">
    <source>
        <dbReference type="Proteomes" id="UP000031641"/>
    </source>
</evidence>
<proteinExistence type="inferred from homology"/>
<gene>
    <name evidence="12 14" type="primary">atpE</name>
    <name evidence="14" type="ORF">MCAN360_0585</name>
</gene>
<dbReference type="InterPro" id="IPR020537">
    <property type="entry name" value="ATP_synth_F0_csu_DDCD_BS"/>
</dbReference>
<dbReference type="HAMAP" id="MF_01396">
    <property type="entry name" value="ATP_synth_c_bact"/>
    <property type="match status" value="1"/>
</dbReference>
<dbReference type="Proteomes" id="UP000031641">
    <property type="component" value="Chromosome"/>
</dbReference>
<sequence length="102" mass="10562">MIEKLSQISETIQNFNSEKANLGTNQNYPIAYGLTMLGAGIAVAGAGLVSVGQGVAVAKACEAVGRNPEALSKVRTLLILGLAIVETASIYCLVIALLLIFV</sequence>
<evidence type="ECO:0000256" key="5">
    <source>
        <dbReference type="ARBA" id="ARBA00022692"/>
    </source>
</evidence>
<dbReference type="InterPro" id="IPR005953">
    <property type="entry name" value="ATP_synth_csu_bac/chlpt"/>
</dbReference>
<dbReference type="RefSeq" id="WP_102032222.1">
    <property type="nucleotide sequence ID" value="NZ_AP014631.1"/>
</dbReference>
<dbReference type="AlphaFoldDB" id="A0A077L9F5"/>
<keyword evidence="9 12" id="KW-0446">Lipid-binding</keyword>
<evidence type="ECO:0000256" key="3">
    <source>
        <dbReference type="ARBA" id="ARBA00022448"/>
    </source>
</evidence>
<keyword evidence="6 12" id="KW-0375">Hydrogen ion transport</keyword>
<comment type="similarity">
    <text evidence="2 12">Belongs to the ATPase C chain family.</text>
</comment>
<evidence type="ECO:0000256" key="11">
    <source>
        <dbReference type="ARBA" id="ARBA00023310"/>
    </source>
</evidence>
<dbReference type="InterPro" id="IPR002379">
    <property type="entry name" value="ATPase_proteolipid_c-like_dom"/>
</dbReference>
<evidence type="ECO:0000256" key="1">
    <source>
        <dbReference type="ARBA" id="ARBA00004141"/>
    </source>
</evidence>
<dbReference type="GO" id="GO:0046933">
    <property type="term" value="F:proton-transporting ATP synthase activity, rotational mechanism"/>
    <property type="evidence" value="ECO:0007669"/>
    <property type="project" value="UniProtKB-UniRule"/>
</dbReference>
<feature type="transmembrane region" description="Helical" evidence="12">
    <location>
        <begin position="77"/>
        <end position="101"/>
    </location>
</feature>
<keyword evidence="5 12" id="KW-0812">Transmembrane</keyword>
<evidence type="ECO:0000256" key="8">
    <source>
        <dbReference type="ARBA" id="ARBA00023065"/>
    </source>
</evidence>
<reference evidence="15" key="1">
    <citation type="journal article" date="2014" name="Genome Announc.">
        <title>Complete Genome Sequence of Mycoplasma canadense Strain HAZ 360_1 from Bovine Mastitic Milk in Japan.</title>
        <authorList>
            <person name="Hata E."/>
        </authorList>
    </citation>
    <scope>NUCLEOTIDE SEQUENCE [LARGE SCALE GENOMIC DNA]</scope>
    <source>
        <strain evidence="15">HAZ360_1</strain>
    </source>
</reference>
<dbReference type="GO" id="GO:0008289">
    <property type="term" value="F:lipid binding"/>
    <property type="evidence" value="ECO:0007669"/>
    <property type="project" value="UniProtKB-KW"/>
</dbReference>
<dbReference type="KEGG" id="mcan:MCAN360_0585"/>
<evidence type="ECO:0000256" key="12">
    <source>
        <dbReference type="HAMAP-Rule" id="MF_01396"/>
    </source>
</evidence>
<evidence type="ECO:0000256" key="2">
    <source>
        <dbReference type="ARBA" id="ARBA00006704"/>
    </source>
</evidence>
<keyword evidence="4 12" id="KW-0138">CF(0)</keyword>
<dbReference type="PANTHER" id="PTHR10031:SF0">
    <property type="entry name" value="ATPASE PROTEIN 9"/>
    <property type="match status" value="1"/>
</dbReference>
<comment type="function">
    <text evidence="12">Key component of the F(0) channel; it plays a direct role in translocation across the membrane. A homomeric c-ring of between 10-14 subunits forms the central stalk rotor element with the F(1) delta and epsilon subunits.</text>
</comment>
<keyword evidence="7 12" id="KW-1133">Transmembrane helix</keyword>
<protein>
    <recommendedName>
        <fullName evidence="12">ATP synthase subunit c</fullName>
    </recommendedName>
    <alternativeName>
        <fullName evidence="12">ATP synthase F(0) sector subunit c</fullName>
    </alternativeName>
    <alternativeName>
        <fullName evidence="12">F-type ATPase subunit c</fullName>
        <shortName evidence="12">F-ATPase subunit c</shortName>
    </alternativeName>
    <alternativeName>
        <fullName evidence="12">Lipid-binding protein</fullName>
    </alternativeName>
</protein>
<keyword evidence="10 12" id="KW-0472">Membrane</keyword>
<keyword evidence="3 12" id="KW-0813">Transport</keyword>
<evidence type="ECO:0000256" key="10">
    <source>
        <dbReference type="ARBA" id="ARBA00023136"/>
    </source>
</evidence>
<evidence type="ECO:0000256" key="9">
    <source>
        <dbReference type="ARBA" id="ARBA00023121"/>
    </source>
</evidence>
<dbReference type="PRINTS" id="PR00124">
    <property type="entry name" value="ATPASEC"/>
</dbReference>
<dbReference type="CDD" id="cd18184">
    <property type="entry name" value="ATP-synt_Fo_c_NaATPase"/>
    <property type="match status" value="1"/>
</dbReference>
<comment type="subcellular location">
    <subcellularLocation>
        <location evidence="12">Cell membrane</location>
        <topology evidence="12">Multi-pass membrane protein</topology>
    </subcellularLocation>
    <subcellularLocation>
        <location evidence="1">Membrane</location>
        <topology evidence="1">Multi-pass membrane protein</topology>
    </subcellularLocation>
</comment>
<feature type="domain" description="V-ATPase proteolipid subunit C-like" evidence="13">
    <location>
        <begin position="37"/>
        <end position="99"/>
    </location>
</feature>
<keyword evidence="12" id="KW-1003">Cell membrane</keyword>